<evidence type="ECO:0000313" key="2">
    <source>
        <dbReference type="Proteomes" id="UP000663856"/>
    </source>
</evidence>
<proteinExistence type="predicted"/>
<comment type="caution">
    <text evidence="1">The sequence shown here is derived from an EMBL/GenBank/DDBJ whole genome shotgun (WGS) entry which is preliminary data.</text>
</comment>
<dbReference type="EMBL" id="CAJNRF010013417">
    <property type="protein sequence ID" value="CAF2148664.1"/>
    <property type="molecule type" value="Genomic_DNA"/>
</dbReference>
<reference evidence="1" key="1">
    <citation type="submission" date="2021-02" db="EMBL/GenBank/DDBJ databases">
        <authorList>
            <person name="Nowell W R."/>
        </authorList>
    </citation>
    <scope>NUCLEOTIDE SEQUENCE</scope>
</reference>
<evidence type="ECO:0000313" key="1">
    <source>
        <dbReference type="EMBL" id="CAF2148664.1"/>
    </source>
</evidence>
<protein>
    <submittedName>
        <fullName evidence="1">Uncharacterized protein</fullName>
    </submittedName>
</protein>
<sequence>MAELLTKQQIHNVAERQFKKVKEEKAKVTKNMAYDILKTFFPDESPSRLHQLVKEADKDDMKELFIYYIMRKEKEQDDE</sequence>
<organism evidence="1 2">
    <name type="scientific">Rotaria magnacalcarata</name>
    <dbReference type="NCBI Taxonomy" id="392030"/>
    <lineage>
        <taxon>Eukaryota</taxon>
        <taxon>Metazoa</taxon>
        <taxon>Spiralia</taxon>
        <taxon>Gnathifera</taxon>
        <taxon>Rotifera</taxon>
        <taxon>Eurotatoria</taxon>
        <taxon>Bdelloidea</taxon>
        <taxon>Philodinida</taxon>
        <taxon>Philodinidae</taxon>
        <taxon>Rotaria</taxon>
    </lineage>
</organism>
<gene>
    <name evidence="1" type="ORF">WKI299_LOCUS29843</name>
</gene>
<dbReference type="Proteomes" id="UP000663856">
    <property type="component" value="Unassembled WGS sequence"/>
</dbReference>
<dbReference type="AlphaFoldDB" id="A0A816XN52"/>
<name>A0A816XN52_9BILA</name>
<accession>A0A816XN52</accession>